<organism evidence="2">
    <name type="scientific">marine metagenome</name>
    <dbReference type="NCBI Taxonomy" id="408172"/>
    <lineage>
        <taxon>unclassified sequences</taxon>
        <taxon>metagenomes</taxon>
        <taxon>ecological metagenomes</taxon>
    </lineage>
</organism>
<evidence type="ECO:0000313" key="2">
    <source>
        <dbReference type="EMBL" id="SUZ60892.1"/>
    </source>
</evidence>
<dbReference type="PANTHER" id="PTHR34980:SF2">
    <property type="entry name" value="INNER MEMBRANE PROTEIN YHAH-RELATED"/>
    <property type="match status" value="1"/>
</dbReference>
<sequence length="110" mass="12841">MVSLAGAIALGFQRYFDFSGRSSRSEYWWWFLFSTIAGLIPFVGLVLLIPNIAIGVRRLHDINRTGWWILFAFLFFWLLFIPILLLWYWATRPSDQGDNNYGPAFQSIES</sequence>
<dbReference type="EMBL" id="UINC01000772">
    <property type="protein sequence ID" value="SUZ60892.1"/>
    <property type="molecule type" value="Genomic_DNA"/>
</dbReference>
<dbReference type="InterPro" id="IPR008523">
    <property type="entry name" value="DUF805"/>
</dbReference>
<name>A0A381P1X0_9ZZZZ</name>
<reference evidence="2" key="1">
    <citation type="submission" date="2018-05" db="EMBL/GenBank/DDBJ databases">
        <authorList>
            <person name="Lanie J.A."/>
            <person name="Ng W.-L."/>
            <person name="Kazmierczak K.M."/>
            <person name="Andrzejewski T.M."/>
            <person name="Davidsen T.M."/>
            <person name="Wayne K.J."/>
            <person name="Tettelin H."/>
            <person name="Glass J.I."/>
            <person name="Rusch D."/>
            <person name="Podicherti R."/>
            <person name="Tsui H.-C.T."/>
            <person name="Winkler M.E."/>
        </authorList>
    </citation>
    <scope>NUCLEOTIDE SEQUENCE</scope>
</reference>
<evidence type="ECO:0008006" key="3">
    <source>
        <dbReference type="Google" id="ProtNLM"/>
    </source>
</evidence>
<keyword evidence="1" id="KW-1133">Transmembrane helix</keyword>
<dbReference type="Pfam" id="PF05656">
    <property type="entry name" value="DUF805"/>
    <property type="match status" value="1"/>
</dbReference>
<dbReference type="AlphaFoldDB" id="A0A381P1X0"/>
<gene>
    <name evidence="2" type="ORF">METZ01_LOCUS13746</name>
</gene>
<evidence type="ECO:0000256" key="1">
    <source>
        <dbReference type="SAM" id="Phobius"/>
    </source>
</evidence>
<accession>A0A381P1X0</accession>
<dbReference type="GO" id="GO:0005886">
    <property type="term" value="C:plasma membrane"/>
    <property type="evidence" value="ECO:0007669"/>
    <property type="project" value="TreeGrafter"/>
</dbReference>
<proteinExistence type="predicted"/>
<feature type="transmembrane region" description="Helical" evidence="1">
    <location>
        <begin position="66"/>
        <end position="90"/>
    </location>
</feature>
<keyword evidence="1" id="KW-0472">Membrane</keyword>
<dbReference type="PANTHER" id="PTHR34980">
    <property type="entry name" value="INNER MEMBRANE PROTEIN-RELATED-RELATED"/>
    <property type="match status" value="1"/>
</dbReference>
<protein>
    <recommendedName>
        <fullName evidence="3">DUF805 domain-containing protein</fullName>
    </recommendedName>
</protein>
<feature type="transmembrane region" description="Helical" evidence="1">
    <location>
        <begin position="27"/>
        <end position="54"/>
    </location>
</feature>
<keyword evidence="1" id="KW-0812">Transmembrane</keyword>